<name>A0A165MGQ4_9AGAM</name>
<organism evidence="10 11">
    <name type="scientific">Neolentinus lepideus HHB14362 ss-1</name>
    <dbReference type="NCBI Taxonomy" id="1314782"/>
    <lineage>
        <taxon>Eukaryota</taxon>
        <taxon>Fungi</taxon>
        <taxon>Dikarya</taxon>
        <taxon>Basidiomycota</taxon>
        <taxon>Agaricomycotina</taxon>
        <taxon>Agaricomycetes</taxon>
        <taxon>Gloeophyllales</taxon>
        <taxon>Gloeophyllaceae</taxon>
        <taxon>Neolentinus</taxon>
    </lineage>
</organism>
<dbReference type="GO" id="GO:0060258">
    <property type="term" value="P:negative regulation of filamentous growth"/>
    <property type="evidence" value="ECO:0007669"/>
    <property type="project" value="UniProtKB-ARBA"/>
</dbReference>
<dbReference type="GO" id="GO:0000785">
    <property type="term" value="C:chromatin"/>
    <property type="evidence" value="ECO:0007669"/>
    <property type="project" value="TreeGrafter"/>
</dbReference>
<dbReference type="PROSITE" id="PS50157">
    <property type="entry name" value="ZINC_FINGER_C2H2_2"/>
    <property type="match status" value="1"/>
</dbReference>
<dbReference type="GO" id="GO:0008270">
    <property type="term" value="F:zinc ion binding"/>
    <property type="evidence" value="ECO:0007669"/>
    <property type="project" value="UniProtKB-KW"/>
</dbReference>
<dbReference type="GO" id="GO:0000122">
    <property type="term" value="P:negative regulation of transcription by RNA polymerase II"/>
    <property type="evidence" value="ECO:0007669"/>
    <property type="project" value="UniProtKB-ARBA"/>
</dbReference>
<feature type="domain" description="C2H2-type" evidence="9">
    <location>
        <begin position="7"/>
        <end position="34"/>
    </location>
</feature>
<dbReference type="PANTHER" id="PTHR14003">
    <property type="entry name" value="TRANSCRIPTIONAL REPRESSOR PROTEIN YY"/>
    <property type="match status" value="1"/>
</dbReference>
<dbReference type="PROSITE" id="PS00028">
    <property type="entry name" value="ZINC_FINGER_C2H2_1"/>
    <property type="match status" value="1"/>
</dbReference>
<sequence>MNSKKKHYCATCGRSFTTSGHLARHSRVHTGERNHKCPFPGCQTRCSRQDNLQQQ</sequence>
<dbReference type="OrthoDB" id="6365676at2759"/>
<evidence type="ECO:0000256" key="7">
    <source>
        <dbReference type="ARBA" id="ARBA00023242"/>
    </source>
</evidence>
<dbReference type="FunFam" id="3.30.160.60:FF:001382">
    <property type="entry name" value="Transcriptional repressor"/>
    <property type="match status" value="1"/>
</dbReference>
<dbReference type="GO" id="GO:0031519">
    <property type="term" value="C:PcG protein complex"/>
    <property type="evidence" value="ECO:0007669"/>
    <property type="project" value="TreeGrafter"/>
</dbReference>
<dbReference type="STRING" id="1314782.A0A165MGQ4"/>
<keyword evidence="7" id="KW-0539">Nucleus</keyword>
<gene>
    <name evidence="10" type="ORF">NEOLEDRAFT_1080551</name>
</gene>
<dbReference type="EMBL" id="KV425690">
    <property type="protein sequence ID" value="KZT18312.1"/>
    <property type="molecule type" value="Genomic_DNA"/>
</dbReference>
<keyword evidence="4" id="KW-0677">Repeat</keyword>
<dbReference type="GO" id="GO:0000978">
    <property type="term" value="F:RNA polymerase II cis-regulatory region sequence-specific DNA binding"/>
    <property type="evidence" value="ECO:0007669"/>
    <property type="project" value="TreeGrafter"/>
</dbReference>
<dbReference type="InterPro" id="IPR013087">
    <property type="entry name" value="Znf_C2H2_type"/>
</dbReference>
<dbReference type="PANTHER" id="PTHR14003:SF19">
    <property type="entry name" value="YY2 TRANSCRIPTION FACTOR"/>
    <property type="match status" value="1"/>
</dbReference>
<dbReference type="Pfam" id="PF00096">
    <property type="entry name" value="zf-C2H2"/>
    <property type="match status" value="1"/>
</dbReference>
<proteinExistence type="predicted"/>
<evidence type="ECO:0000256" key="2">
    <source>
        <dbReference type="ARBA" id="ARBA00022491"/>
    </source>
</evidence>
<dbReference type="GO" id="GO:0005667">
    <property type="term" value="C:transcription regulator complex"/>
    <property type="evidence" value="ECO:0007669"/>
    <property type="project" value="TreeGrafter"/>
</dbReference>
<evidence type="ECO:0000313" key="10">
    <source>
        <dbReference type="EMBL" id="KZT18312.1"/>
    </source>
</evidence>
<keyword evidence="5 8" id="KW-0863">Zinc-finger</keyword>
<dbReference type="GO" id="GO:0000981">
    <property type="term" value="F:DNA-binding transcription factor activity, RNA polymerase II-specific"/>
    <property type="evidence" value="ECO:0007669"/>
    <property type="project" value="TreeGrafter"/>
</dbReference>
<dbReference type="Gene3D" id="3.30.160.60">
    <property type="entry name" value="Classic Zinc Finger"/>
    <property type="match status" value="2"/>
</dbReference>
<evidence type="ECO:0000256" key="6">
    <source>
        <dbReference type="ARBA" id="ARBA00022833"/>
    </source>
</evidence>
<evidence type="ECO:0000313" key="11">
    <source>
        <dbReference type="Proteomes" id="UP000076761"/>
    </source>
</evidence>
<reference evidence="10 11" key="1">
    <citation type="journal article" date="2016" name="Mol. Biol. Evol.">
        <title>Comparative Genomics of Early-Diverging Mushroom-Forming Fungi Provides Insights into the Origins of Lignocellulose Decay Capabilities.</title>
        <authorList>
            <person name="Nagy L.G."/>
            <person name="Riley R."/>
            <person name="Tritt A."/>
            <person name="Adam C."/>
            <person name="Daum C."/>
            <person name="Floudas D."/>
            <person name="Sun H."/>
            <person name="Yadav J.S."/>
            <person name="Pangilinan J."/>
            <person name="Larsson K.H."/>
            <person name="Matsuura K."/>
            <person name="Barry K."/>
            <person name="Labutti K."/>
            <person name="Kuo R."/>
            <person name="Ohm R.A."/>
            <person name="Bhattacharya S.S."/>
            <person name="Shirouzu T."/>
            <person name="Yoshinaga Y."/>
            <person name="Martin F.M."/>
            <person name="Grigoriev I.V."/>
            <person name="Hibbett D.S."/>
        </authorList>
    </citation>
    <scope>NUCLEOTIDE SEQUENCE [LARGE SCALE GENOMIC DNA]</scope>
    <source>
        <strain evidence="10 11">HHB14362 ss-1</strain>
    </source>
</reference>
<evidence type="ECO:0000256" key="5">
    <source>
        <dbReference type="ARBA" id="ARBA00022771"/>
    </source>
</evidence>
<evidence type="ECO:0000256" key="3">
    <source>
        <dbReference type="ARBA" id="ARBA00022723"/>
    </source>
</evidence>
<dbReference type="SUPFAM" id="SSF57667">
    <property type="entry name" value="beta-beta-alpha zinc fingers"/>
    <property type="match status" value="1"/>
</dbReference>
<keyword evidence="2" id="KW-0678">Repressor</keyword>
<evidence type="ECO:0000256" key="4">
    <source>
        <dbReference type="ARBA" id="ARBA00022737"/>
    </source>
</evidence>
<evidence type="ECO:0000259" key="9">
    <source>
        <dbReference type="PROSITE" id="PS50157"/>
    </source>
</evidence>
<accession>A0A165MGQ4</accession>
<keyword evidence="11" id="KW-1185">Reference proteome</keyword>
<dbReference type="InParanoid" id="A0A165MGQ4"/>
<dbReference type="Proteomes" id="UP000076761">
    <property type="component" value="Unassembled WGS sequence"/>
</dbReference>
<protein>
    <recommendedName>
        <fullName evidence="9">C2H2-type domain-containing protein</fullName>
    </recommendedName>
</protein>
<dbReference type="AlphaFoldDB" id="A0A165MGQ4"/>
<keyword evidence="3" id="KW-0479">Metal-binding</keyword>
<evidence type="ECO:0000256" key="1">
    <source>
        <dbReference type="ARBA" id="ARBA00004123"/>
    </source>
</evidence>
<comment type="subcellular location">
    <subcellularLocation>
        <location evidence="1">Nucleus</location>
    </subcellularLocation>
</comment>
<dbReference type="InterPro" id="IPR036236">
    <property type="entry name" value="Znf_C2H2_sf"/>
</dbReference>
<evidence type="ECO:0000256" key="8">
    <source>
        <dbReference type="PROSITE-ProRule" id="PRU00042"/>
    </source>
</evidence>
<keyword evidence="6" id="KW-0862">Zinc</keyword>